<gene>
    <name evidence="3" type="ORF">HJG60_011819</name>
</gene>
<evidence type="ECO:0000313" key="4">
    <source>
        <dbReference type="Proteomes" id="UP000664940"/>
    </source>
</evidence>
<keyword evidence="2" id="KW-1133">Transmembrane helix</keyword>
<proteinExistence type="predicted"/>
<dbReference type="Proteomes" id="UP000664940">
    <property type="component" value="Unassembled WGS sequence"/>
</dbReference>
<evidence type="ECO:0000313" key="3">
    <source>
        <dbReference type="EMBL" id="KAF6094717.1"/>
    </source>
</evidence>
<keyword evidence="2" id="KW-0472">Membrane</keyword>
<dbReference type="EMBL" id="JABVXQ010000008">
    <property type="protein sequence ID" value="KAF6094717.1"/>
    <property type="molecule type" value="Genomic_DNA"/>
</dbReference>
<evidence type="ECO:0000256" key="1">
    <source>
        <dbReference type="SAM" id="MobiDB-lite"/>
    </source>
</evidence>
<evidence type="ECO:0000256" key="2">
    <source>
        <dbReference type="SAM" id="Phobius"/>
    </source>
</evidence>
<feature type="compositionally biased region" description="Basic and acidic residues" evidence="1">
    <location>
        <begin position="23"/>
        <end position="39"/>
    </location>
</feature>
<dbReference type="AlphaFoldDB" id="A0A834DYC9"/>
<feature type="region of interest" description="Disordered" evidence="1">
    <location>
        <begin position="1"/>
        <end position="42"/>
    </location>
</feature>
<protein>
    <submittedName>
        <fullName evidence="3">Uncharacterized protein</fullName>
    </submittedName>
</protein>
<sequence>MRPQPWGTGGRAEPAPPAQGCRGGDRPLRPVPRGKEGHGCRVGVGSRPGKWRSWGQACLSAWVCLGVLWVVLVAVRLGAGAAQAPRPAPLKWGLEGLGHVGPDAEWAAQPGTRGRETLRCVLRAPCLAPPTSGGGRPPAGAAGSCPEPVVRQKEKGAGCFPPRKGGEDRPWKVSTSQF</sequence>
<feature type="transmembrane region" description="Helical" evidence="2">
    <location>
        <begin position="54"/>
        <end position="77"/>
    </location>
</feature>
<name>A0A834DYC9_9CHIR</name>
<organism evidence="3 4">
    <name type="scientific">Phyllostomus discolor</name>
    <name type="common">pale spear-nosed bat</name>
    <dbReference type="NCBI Taxonomy" id="89673"/>
    <lineage>
        <taxon>Eukaryota</taxon>
        <taxon>Metazoa</taxon>
        <taxon>Chordata</taxon>
        <taxon>Craniata</taxon>
        <taxon>Vertebrata</taxon>
        <taxon>Euteleostomi</taxon>
        <taxon>Mammalia</taxon>
        <taxon>Eutheria</taxon>
        <taxon>Laurasiatheria</taxon>
        <taxon>Chiroptera</taxon>
        <taxon>Yangochiroptera</taxon>
        <taxon>Phyllostomidae</taxon>
        <taxon>Phyllostominae</taxon>
        <taxon>Phyllostomus</taxon>
    </lineage>
</organism>
<feature type="region of interest" description="Disordered" evidence="1">
    <location>
        <begin position="154"/>
        <end position="178"/>
    </location>
</feature>
<reference evidence="3 4" key="1">
    <citation type="journal article" date="2020" name="Nature">
        <title>Six reference-quality genomes reveal evolution of bat adaptations.</title>
        <authorList>
            <person name="Jebb D."/>
            <person name="Huang Z."/>
            <person name="Pippel M."/>
            <person name="Hughes G.M."/>
            <person name="Lavrichenko K."/>
            <person name="Devanna P."/>
            <person name="Winkler S."/>
            <person name="Jermiin L.S."/>
            <person name="Skirmuntt E.C."/>
            <person name="Katzourakis A."/>
            <person name="Burkitt-Gray L."/>
            <person name="Ray D.A."/>
            <person name="Sullivan K.A.M."/>
            <person name="Roscito J.G."/>
            <person name="Kirilenko B.M."/>
            <person name="Davalos L.M."/>
            <person name="Corthals A.P."/>
            <person name="Power M.L."/>
            <person name="Jones G."/>
            <person name="Ransome R.D."/>
            <person name="Dechmann D.K.N."/>
            <person name="Locatelli A.G."/>
            <person name="Puechmaille S.J."/>
            <person name="Fedrigo O."/>
            <person name="Jarvis E.D."/>
            <person name="Hiller M."/>
            <person name="Vernes S.C."/>
            <person name="Myers E.W."/>
            <person name="Teeling E.C."/>
        </authorList>
    </citation>
    <scope>NUCLEOTIDE SEQUENCE [LARGE SCALE GENOMIC DNA]</scope>
    <source>
        <strain evidence="3">Bat1K_MPI-CBG_1</strain>
    </source>
</reference>
<accession>A0A834DYC9</accession>
<comment type="caution">
    <text evidence="3">The sequence shown here is derived from an EMBL/GenBank/DDBJ whole genome shotgun (WGS) entry which is preliminary data.</text>
</comment>
<keyword evidence="2" id="KW-0812">Transmembrane</keyword>